<comment type="caution">
    <text evidence="2">The sequence shown here is derived from an EMBL/GenBank/DDBJ whole genome shotgun (WGS) entry which is preliminary data.</text>
</comment>
<evidence type="ECO:0000256" key="1">
    <source>
        <dbReference type="SAM" id="Phobius"/>
    </source>
</evidence>
<accession>A0A0F9K7A7</accession>
<name>A0A0F9K7A7_9ZZZZ</name>
<reference evidence="2" key="1">
    <citation type="journal article" date="2015" name="Nature">
        <title>Complex archaea that bridge the gap between prokaryotes and eukaryotes.</title>
        <authorList>
            <person name="Spang A."/>
            <person name="Saw J.H."/>
            <person name="Jorgensen S.L."/>
            <person name="Zaremba-Niedzwiedzka K."/>
            <person name="Martijn J."/>
            <person name="Lind A.E."/>
            <person name="van Eijk R."/>
            <person name="Schleper C."/>
            <person name="Guy L."/>
            <person name="Ettema T.J."/>
        </authorList>
    </citation>
    <scope>NUCLEOTIDE SEQUENCE</scope>
</reference>
<sequence>MKELIKFLKWFGLGVGVILFVIGFLMGVCALIGALFY</sequence>
<proteinExistence type="predicted"/>
<dbReference type="AlphaFoldDB" id="A0A0F9K7A7"/>
<keyword evidence="1" id="KW-0472">Membrane</keyword>
<dbReference type="EMBL" id="LAZR01009793">
    <property type="protein sequence ID" value="KKM70566.1"/>
    <property type="molecule type" value="Genomic_DNA"/>
</dbReference>
<keyword evidence="1" id="KW-0812">Transmembrane</keyword>
<evidence type="ECO:0000313" key="2">
    <source>
        <dbReference type="EMBL" id="KKM70566.1"/>
    </source>
</evidence>
<gene>
    <name evidence="2" type="ORF">LCGC14_1439450</name>
</gene>
<keyword evidence="1" id="KW-1133">Transmembrane helix</keyword>
<protein>
    <submittedName>
        <fullName evidence="2">Uncharacterized protein</fullName>
    </submittedName>
</protein>
<feature type="transmembrane region" description="Helical" evidence="1">
    <location>
        <begin position="12"/>
        <end position="36"/>
    </location>
</feature>
<organism evidence="2">
    <name type="scientific">marine sediment metagenome</name>
    <dbReference type="NCBI Taxonomy" id="412755"/>
    <lineage>
        <taxon>unclassified sequences</taxon>
        <taxon>metagenomes</taxon>
        <taxon>ecological metagenomes</taxon>
    </lineage>
</organism>